<name>A0AAD5R9E0_PARTN</name>
<organism evidence="1 2">
    <name type="scientific">Parelaphostrongylus tenuis</name>
    <name type="common">Meningeal worm</name>
    <dbReference type="NCBI Taxonomy" id="148309"/>
    <lineage>
        <taxon>Eukaryota</taxon>
        <taxon>Metazoa</taxon>
        <taxon>Ecdysozoa</taxon>
        <taxon>Nematoda</taxon>
        <taxon>Chromadorea</taxon>
        <taxon>Rhabditida</taxon>
        <taxon>Rhabditina</taxon>
        <taxon>Rhabditomorpha</taxon>
        <taxon>Strongyloidea</taxon>
        <taxon>Metastrongylidae</taxon>
        <taxon>Parelaphostrongylus</taxon>
    </lineage>
</organism>
<dbReference type="AlphaFoldDB" id="A0AAD5R9E0"/>
<dbReference type="Proteomes" id="UP001196413">
    <property type="component" value="Unassembled WGS sequence"/>
</dbReference>
<evidence type="ECO:0000313" key="2">
    <source>
        <dbReference type="Proteomes" id="UP001196413"/>
    </source>
</evidence>
<gene>
    <name evidence="1" type="ORF">KIN20_034151</name>
</gene>
<dbReference type="EMBL" id="JAHQIW010007091">
    <property type="protein sequence ID" value="KAJ1372092.1"/>
    <property type="molecule type" value="Genomic_DNA"/>
</dbReference>
<reference evidence="1" key="1">
    <citation type="submission" date="2021-06" db="EMBL/GenBank/DDBJ databases">
        <title>Parelaphostrongylus tenuis whole genome reference sequence.</title>
        <authorList>
            <person name="Garwood T.J."/>
            <person name="Larsen P.A."/>
            <person name="Fountain-Jones N.M."/>
            <person name="Garbe J.R."/>
            <person name="Macchietto M.G."/>
            <person name="Kania S.A."/>
            <person name="Gerhold R.W."/>
            <person name="Richards J.E."/>
            <person name="Wolf T.M."/>
        </authorList>
    </citation>
    <scope>NUCLEOTIDE SEQUENCE</scope>
    <source>
        <strain evidence="1">MNPRO001-30</strain>
        <tissue evidence="1">Meninges</tissue>
    </source>
</reference>
<proteinExistence type="predicted"/>
<accession>A0AAD5R9E0</accession>
<evidence type="ECO:0000313" key="1">
    <source>
        <dbReference type="EMBL" id="KAJ1372092.1"/>
    </source>
</evidence>
<sequence>MNKDRKCVIVDNTVVTGICTHVSNGGKMFKDTDGKMVTLTPVPDAQLTISGTLSTINFITANWSRMIWQSVAGRAVRLLALGPFGTHFISGRVTVG</sequence>
<keyword evidence="2" id="KW-1185">Reference proteome</keyword>
<protein>
    <submittedName>
        <fullName evidence="1">Uncharacterized protein</fullName>
    </submittedName>
</protein>
<comment type="caution">
    <text evidence="1">The sequence shown here is derived from an EMBL/GenBank/DDBJ whole genome shotgun (WGS) entry which is preliminary data.</text>
</comment>